<feature type="transmembrane region" description="Helical" evidence="2">
    <location>
        <begin position="170"/>
        <end position="193"/>
    </location>
</feature>
<dbReference type="EMBL" id="HBHP01011790">
    <property type="protein sequence ID" value="CAD9758749.1"/>
    <property type="molecule type" value="Transcribed_RNA"/>
</dbReference>
<dbReference type="PANTHER" id="PTHR45657:SF1">
    <property type="entry name" value="CRAL-TRIO DOMAIN-CONTAINING PROTEIN YKL091C-RELATED"/>
    <property type="match status" value="1"/>
</dbReference>
<sequence>MHVDKSGQMLYDAQEWRIRNAVAYFMGPDGLSLQPDPEEPIYRALCPHAYAGKDKQARPIYWEKTGLIRVPKLLKHLTPQKLVKRHVRSMELLTYRMKRNAKEVVEGYLTSECKLDKKASTLIVDYATPDFLKQVVVMDLAGMSYAPDSKGIAVFRSCMKIDQFFYPERLGTAFIINAPWLFTGVWAVVRHFLDARTQRKFRILGSSYHKELRKEIDEANLLQCYGGKLEAPDSFIVRDDKQKGEILRDFTESQRTTAASSPPEAGSWGPY</sequence>
<evidence type="ECO:0000256" key="1">
    <source>
        <dbReference type="SAM" id="MobiDB-lite"/>
    </source>
</evidence>
<evidence type="ECO:0000313" key="4">
    <source>
        <dbReference type="EMBL" id="CAD9758749.1"/>
    </source>
</evidence>
<evidence type="ECO:0000259" key="3">
    <source>
        <dbReference type="PROSITE" id="PS50191"/>
    </source>
</evidence>
<keyword evidence="2" id="KW-1133">Transmembrane helix</keyword>
<feature type="domain" description="CRAL-TRIO" evidence="3">
    <location>
        <begin position="38"/>
        <end position="233"/>
    </location>
</feature>
<dbReference type="SMART" id="SM00516">
    <property type="entry name" value="SEC14"/>
    <property type="match status" value="1"/>
</dbReference>
<dbReference type="SUPFAM" id="SSF52087">
    <property type="entry name" value="CRAL/TRIO domain"/>
    <property type="match status" value="1"/>
</dbReference>
<feature type="region of interest" description="Disordered" evidence="1">
    <location>
        <begin position="251"/>
        <end position="271"/>
    </location>
</feature>
<proteinExistence type="predicted"/>
<dbReference type="CDD" id="cd00170">
    <property type="entry name" value="SEC14"/>
    <property type="match status" value="1"/>
</dbReference>
<dbReference type="InterPro" id="IPR051026">
    <property type="entry name" value="PI/PC_transfer"/>
</dbReference>
<dbReference type="InterPro" id="IPR001251">
    <property type="entry name" value="CRAL-TRIO_dom"/>
</dbReference>
<dbReference type="InterPro" id="IPR036865">
    <property type="entry name" value="CRAL-TRIO_dom_sf"/>
</dbReference>
<gene>
    <name evidence="4" type="ORF">LSP00402_LOCUS7335</name>
</gene>
<dbReference type="Pfam" id="PF00650">
    <property type="entry name" value="CRAL_TRIO"/>
    <property type="match status" value="1"/>
</dbReference>
<organism evidence="4">
    <name type="scientific">Lotharella oceanica</name>
    <dbReference type="NCBI Taxonomy" id="641309"/>
    <lineage>
        <taxon>Eukaryota</taxon>
        <taxon>Sar</taxon>
        <taxon>Rhizaria</taxon>
        <taxon>Cercozoa</taxon>
        <taxon>Chlorarachniophyceae</taxon>
        <taxon>Lotharella</taxon>
    </lineage>
</organism>
<dbReference type="AlphaFoldDB" id="A0A7S2TMK1"/>
<dbReference type="PROSITE" id="PS50191">
    <property type="entry name" value="CRAL_TRIO"/>
    <property type="match status" value="1"/>
</dbReference>
<protein>
    <recommendedName>
        <fullName evidence="3">CRAL-TRIO domain-containing protein</fullName>
    </recommendedName>
</protein>
<reference evidence="4" key="1">
    <citation type="submission" date="2021-01" db="EMBL/GenBank/DDBJ databases">
        <authorList>
            <person name="Corre E."/>
            <person name="Pelletier E."/>
            <person name="Niang G."/>
            <person name="Scheremetjew M."/>
            <person name="Finn R."/>
            <person name="Kale V."/>
            <person name="Holt S."/>
            <person name="Cochrane G."/>
            <person name="Meng A."/>
            <person name="Brown T."/>
            <person name="Cohen L."/>
        </authorList>
    </citation>
    <scope>NUCLEOTIDE SEQUENCE</scope>
    <source>
        <strain evidence="4">CCMP622</strain>
    </source>
</reference>
<keyword evidence="2" id="KW-0472">Membrane</keyword>
<dbReference type="Gene3D" id="3.40.525.10">
    <property type="entry name" value="CRAL-TRIO lipid binding domain"/>
    <property type="match status" value="1"/>
</dbReference>
<accession>A0A7S2TMK1</accession>
<dbReference type="PANTHER" id="PTHR45657">
    <property type="entry name" value="CRAL-TRIO DOMAIN-CONTAINING PROTEIN YKL091C-RELATED"/>
    <property type="match status" value="1"/>
</dbReference>
<keyword evidence="2" id="KW-0812">Transmembrane</keyword>
<evidence type="ECO:0000256" key="2">
    <source>
        <dbReference type="SAM" id="Phobius"/>
    </source>
</evidence>
<name>A0A7S2TMK1_9EUKA</name>